<protein>
    <submittedName>
        <fullName evidence="2">Uncharacterized protein</fullName>
    </submittedName>
</protein>
<feature type="region of interest" description="Disordered" evidence="1">
    <location>
        <begin position="50"/>
        <end position="70"/>
    </location>
</feature>
<dbReference type="AlphaFoldDB" id="A0A5B7H565"/>
<dbReference type="EMBL" id="VSRR010022431">
    <property type="protein sequence ID" value="MPC64685.1"/>
    <property type="molecule type" value="Genomic_DNA"/>
</dbReference>
<comment type="caution">
    <text evidence="2">The sequence shown here is derived from an EMBL/GenBank/DDBJ whole genome shotgun (WGS) entry which is preliminary data.</text>
</comment>
<accession>A0A5B7H565</accession>
<evidence type="ECO:0000313" key="3">
    <source>
        <dbReference type="Proteomes" id="UP000324222"/>
    </source>
</evidence>
<evidence type="ECO:0000313" key="2">
    <source>
        <dbReference type="EMBL" id="MPC64685.1"/>
    </source>
</evidence>
<keyword evidence="3" id="KW-1185">Reference proteome</keyword>
<gene>
    <name evidence="2" type="ORF">E2C01_058805</name>
</gene>
<evidence type="ECO:0000256" key="1">
    <source>
        <dbReference type="SAM" id="MobiDB-lite"/>
    </source>
</evidence>
<proteinExistence type="predicted"/>
<dbReference type="Proteomes" id="UP000324222">
    <property type="component" value="Unassembled WGS sequence"/>
</dbReference>
<organism evidence="2 3">
    <name type="scientific">Portunus trituberculatus</name>
    <name type="common">Swimming crab</name>
    <name type="synonym">Neptunus trituberculatus</name>
    <dbReference type="NCBI Taxonomy" id="210409"/>
    <lineage>
        <taxon>Eukaryota</taxon>
        <taxon>Metazoa</taxon>
        <taxon>Ecdysozoa</taxon>
        <taxon>Arthropoda</taxon>
        <taxon>Crustacea</taxon>
        <taxon>Multicrustacea</taxon>
        <taxon>Malacostraca</taxon>
        <taxon>Eumalacostraca</taxon>
        <taxon>Eucarida</taxon>
        <taxon>Decapoda</taxon>
        <taxon>Pleocyemata</taxon>
        <taxon>Brachyura</taxon>
        <taxon>Eubrachyura</taxon>
        <taxon>Portunoidea</taxon>
        <taxon>Portunidae</taxon>
        <taxon>Portuninae</taxon>
        <taxon>Portunus</taxon>
    </lineage>
</organism>
<name>A0A5B7H565_PORTR</name>
<sequence>MSEVAVKVSPKPPREDHQVFVKQVRKVEVNRCLPTFLLSRVPGCLQTTTTTTTATTTTSTTTTTTSHDDR</sequence>
<reference evidence="2 3" key="1">
    <citation type="submission" date="2019-05" db="EMBL/GenBank/DDBJ databases">
        <title>Another draft genome of Portunus trituberculatus and its Hox gene families provides insights of decapod evolution.</title>
        <authorList>
            <person name="Jeong J.-H."/>
            <person name="Song I."/>
            <person name="Kim S."/>
            <person name="Choi T."/>
            <person name="Kim D."/>
            <person name="Ryu S."/>
            <person name="Kim W."/>
        </authorList>
    </citation>
    <scope>NUCLEOTIDE SEQUENCE [LARGE SCALE GENOMIC DNA]</scope>
    <source>
        <tissue evidence="2">Muscle</tissue>
    </source>
</reference>